<dbReference type="InterPro" id="IPR000194">
    <property type="entry name" value="ATPase_F1/V1/A1_a/bsu_nucl-bd"/>
</dbReference>
<evidence type="ECO:0000256" key="2">
    <source>
        <dbReference type="ARBA" id="ARBA00008936"/>
    </source>
</evidence>
<dbReference type="PANTHER" id="PTHR15184:SF71">
    <property type="entry name" value="ATP SYNTHASE SUBUNIT BETA, MITOCHONDRIAL"/>
    <property type="match status" value="1"/>
</dbReference>
<evidence type="ECO:0000256" key="7">
    <source>
        <dbReference type="ARBA" id="ARBA00022967"/>
    </source>
</evidence>
<dbReference type="EC" id="7.1.2.2" evidence="13"/>
<evidence type="ECO:0000256" key="12">
    <source>
        <dbReference type="ARBA" id="ARBA00048383"/>
    </source>
</evidence>
<comment type="function">
    <text evidence="13">Produces ATP from ADP in the presence of a proton gradient across the membrane.</text>
</comment>
<evidence type="ECO:0000256" key="5">
    <source>
        <dbReference type="ARBA" id="ARBA00022781"/>
    </source>
</evidence>
<dbReference type="InterPro" id="IPR050053">
    <property type="entry name" value="ATPase_alpha/beta_chains"/>
</dbReference>
<evidence type="ECO:0000259" key="14">
    <source>
        <dbReference type="SMART" id="SM00382"/>
    </source>
</evidence>
<dbReference type="CDD" id="cd18110">
    <property type="entry name" value="ATP-synt_F1_beta_C"/>
    <property type="match status" value="1"/>
</dbReference>
<evidence type="ECO:0000313" key="16">
    <source>
        <dbReference type="Proteomes" id="UP000095023"/>
    </source>
</evidence>
<evidence type="ECO:0000256" key="9">
    <source>
        <dbReference type="ARBA" id="ARBA00023136"/>
    </source>
</evidence>
<reference evidence="16" key="1">
    <citation type="submission" date="2016-02" db="EMBL/GenBank/DDBJ databases">
        <title>Comparative genomics of biotechnologically important yeasts.</title>
        <authorList>
            <consortium name="DOE Joint Genome Institute"/>
            <person name="Riley R."/>
            <person name="Haridas S."/>
            <person name="Wolfe K.H."/>
            <person name="Lopes M.R."/>
            <person name="Hittinger C.T."/>
            <person name="Goker M."/>
            <person name="Salamov A."/>
            <person name="Wisecaver J."/>
            <person name="Long T.M."/>
            <person name="Aerts A.L."/>
            <person name="Barry K."/>
            <person name="Choi C."/>
            <person name="Clum A."/>
            <person name="Coughlan A.Y."/>
            <person name="Deshpande S."/>
            <person name="Douglass A.P."/>
            <person name="Hanson S.J."/>
            <person name="Klenk H.-P."/>
            <person name="Labutti K."/>
            <person name="Lapidus A."/>
            <person name="Lindquist E."/>
            <person name="Lipzen A."/>
            <person name="Meier-Kolthoff J.P."/>
            <person name="Ohm R.A."/>
            <person name="Otillar R.P."/>
            <person name="Pangilinan J."/>
            <person name="Peng Y."/>
            <person name="Rokas A."/>
            <person name="Rosa C.A."/>
            <person name="Scheuner C."/>
            <person name="Sibirny A.A."/>
            <person name="Slot J.C."/>
            <person name="Stielow J.B."/>
            <person name="Sun H."/>
            <person name="Kurtzman C.P."/>
            <person name="Blackwell M."/>
            <person name="Jeffries T.W."/>
            <person name="Grigoriev I.V."/>
        </authorList>
    </citation>
    <scope>NUCLEOTIDE SEQUENCE [LARGE SCALE GENOMIC DNA]</scope>
    <source>
        <strain evidence="16">NRRL Y-17796</strain>
    </source>
</reference>
<proteinExistence type="inferred from homology"/>
<evidence type="ECO:0000256" key="1">
    <source>
        <dbReference type="ARBA" id="ARBA00004370"/>
    </source>
</evidence>
<dbReference type="NCBIfam" id="TIGR01039">
    <property type="entry name" value="atpD"/>
    <property type="match status" value="1"/>
</dbReference>
<keyword evidence="3" id="KW-0813">Transport</keyword>
<dbReference type="GO" id="GO:0016887">
    <property type="term" value="F:ATP hydrolysis activity"/>
    <property type="evidence" value="ECO:0007669"/>
    <property type="project" value="EnsemblFungi"/>
</dbReference>
<comment type="similarity">
    <text evidence="2">Belongs to the ATPase alpha/beta chains family.</text>
</comment>
<dbReference type="InterPro" id="IPR004100">
    <property type="entry name" value="ATPase_F1/V1/A1_a/bsu_N"/>
</dbReference>
<keyword evidence="6 13" id="KW-0067">ATP-binding</keyword>
<dbReference type="InterPro" id="IPR020003">
    <property type="entry name" value="ATPase_a/bsu_AS"/>
</dbReference>
<dbReference type="GO" id="GO:0005743">
    <property type="term" value="C:mitochondrial inner membrane"/>
    <property type="evidence" value="ECO:0007669"/>
    <property type="project" value="EnsemblFungi"/>
</dbReference>
<dbReference type="GO" id="GO:0005524">
    <property type="term" value="F:ATP binding"/>
    <property type="evidence" value="ECO:0007669"/>
    <property type="project" value="UniProtKB-KW"/>
</dbReference>
<keyword evidence="4 13" id="KW-0547">Nucleotide-binding</keyword>
<protein>
    <recommendedName>
        <fullName evidence="13">ATP synthase subunit beta</fullName>
        <ecNumber evidence="13">7.1.2.2</ecNumber>
    </recommendedName>
</protein>
<dbReference type="PANTHER" id="PTHR15184">
    <property type="entry name" value="ATP SYNTHASE"/>
    <property type="match status" value="1"/>
</dbReference>
<dbReference type="HAMAP" id="MF_01347">
    <property type="entry name" value="ATP_synth_beta_bact"/>
    <property type="match status" value="1"/>
</dbReference>
<dbReference type="Pfam" id="PF00006">
    <property type="entry name" value="ATP-synt_ab"/>
    <property type="match status" value="1"/>
</dbReference>
<comment type="subcellular location">
    <subcellularLocation>
        <location evidence="1">Membrane</location>
    </subcellularLocation>
</comment>
<keyword evidence="8" id="KW-0406">Ion transport</keyword>
<comment type="subunit">
    <text evidence="13">F-type ATPases have 2 components, CF(1) - the catalytic core - and CF(0) - the membrane proton channel. CF(1) and CF(0) have multiple subunits.</text>
</comment>
<evidence type="ECO:0000256" key="8">
    <source>
        <dbReference type="ARBA" id="ARBA00023065"/>
    </source>
</evidence>
<organism evidence="15 16">
    <name type="scientific">Tortispora caseinolytica NRRL Y-17796</name>
    <dbReference type="NCBI Taxonomy" id="767744"/>
    <lineage>
        <taxon>Eukaryota</taxon>
        <taxon>Fungi</taxon>
        <taxon>Dikarya</taxon>
        <taxon>Ascomycota</taxon>
        <taxon>Saccharomycotina</taxon>
        <taxon>Trigonopsidomycetes</taxon>
        <taxon>Trigonopsidales</taxon>
        <taxon>Trigonopsidaceae</taxon>
        <taxon>Tortispora</taxon>
    </lineage>
</organism>
<dbReference type="InterPro" id="IPR027417">
    <property type="entry name" value="P-loop_NTPase"/>
</dbReference>
<keyword evidence="9" id="KW-0472">Membrane</keyword>
<name>A0A1E4THZ8_9ASCO</name>
<dbReference type="Gene3D" id="2.40.10.170">
    <property type="match status" value="1"/>
</dbReference>
<comment type="catalytic activity">
    <reaction evidence="12 13">
        <text>ATP + H2O + 4 H(+)(in) = ADP + phosphate + 5 H(+)(out)</text>
        <dbReference type="Rhea" id="RHEA:57720"/>
        <dbReference type="ChEBI" id="CHEBI:15377"/>
        <dbReference type="ChEBI" id="CHEBI:15378"/>
        <dbReference type="ChEBI" id="CHEBI:30616"/>
        <dbReference type="ChEBI" id="CHEBI:43474"/>
        <dbReference type="ChEBI" id="CHEBI:456216"/>
        <dbReference type="EC" id="7.1.2.2"/>
    </reaction>
</comment>
<dbReference type="AlphaFoldDB" id="A0A1E4THZ8"/>
<dbReference type="FunFam" id="1.10.1140.10:FF:000001">
    <property type="entry name" value="ATP synthase subunit beta"/>
    <property type="match status" value="1"/>
</dbReference>
<dbReference type="InterPro" id="IPR003593">
    <property type="entry name" value="AAA+_ATPase"/>
</dbReference>
<dbReference type="Gene3D" id="3.40.50.300">
    <property type="entry name" value="P-loop containing nucleotide triphosphate hydrolases"/>
    <property type="match status" value="1"/>
</dbReference>
<dbReference type="InterPro" id="IPR005722">
    <property type="entry name" value="ATP_synth_F1_bsu"/>
</dbReference>
<dbReference type="GO" id="GO:0045259">
    <property type="term" value="C:proton-transporting ATP synthase complex"/>
    <property type="evidence" value="ECO:0007669"/>
    <property type="project" value="UniProtKB-KW"/>
</dbReference>
<evidence type="ECO:0000256" key="4">
    <source>
        <dbReference type="ARBA" id="ARBA00022741"/>
    </source>
</evidence>
<dbReference type="Pfam" id="PF22919">
    <property type="entry name" value="ATP-synt_VA_C"/>
    <property type="match status" value="1"/>
</dbReference>
<keyword evidence="7" id="KW-1278">Translocase</keyword>
<dbReference type="EMBL" id="KV453842">
    <property type="protein sequence ID" value="ODV91337.1"/>
    <property type="molecule type" value="Genomic_DNA"/>
</dbReference>
<dbReference type="CDD" id="cd01133">
    <property type="entry name" value="F1-ATPase_beta_CD"/>
    <property type="match status" value="1"/>
</dbReference>
<dbReference type="PROSITE" id="PS00152">
    <property type="entry name" value="ATPASE_ALPHA_BETA"/>
    <property type="match status" value="1"/>
</dbReference>
<dbReference type="CDD" id="cd18115">
    <property type="entry name" value="ATP-synt_F1_beta_N"/>
    <property type="match status" value="1"/>
</dbReference>
<dbReference type="SMART" id="SM00382">
    <property type="entry name" value="AAA"/>
    <property type="match status" value="1"/>
</dbReference>
<dbReference type="GO" id="GO:0043531">
    <property type="term" value="F:ADP binding"/>
    <property type="evidence" value="ECO:0007669"/>
    <property type="project" value="EnsemblFungi"/>
</dbReference>
<dbReference type="OrthoDB" id="14523at2759"/>
<evidence type="ECO:0000313" key="15">
    <source>
        <dbReference type="EMBL" id="ODV91337.1"/>
    </source>
</evidence>
<dbReference type="SUPFAM" id="SSF50615">
    <property type="entry name" value="N-terminal domain of alpha and beta subunits of F1 ATP synthase"/>
    <property type="match status" value="1"/>
</dbReference>
<dbReference type="SUPFAM" id="SSF52540">
    <property type="entry name" value="P-loop containing nucleoside triphosphate hydrolases"/>
    <property type="match status" value="1"/>
</dbReference>
<dbReference type="FunFam" id="3.40.50.300:FF:000026">
    <property type="entry name" value="ATP synthase subunit beta"/>
    <property type="match status" value="1"/>
</dbReference>
<dbReference type="SUPFAM" id="SSF47917">
    <property type="entry name" value="C-terminal domain of alpha and beta subunits of F1 ATP synthase"/>
    <property type="match status" value="1"/>
</dbReference>
<feature type="domain" description="AAA+ ATPase" evidence="14">
    <location>
        <begin position="179"/>
        <end position="362"/>
    </location>
</feature>
<dbReference type="GO" id="GO:0046933">
    <property type="term" value="F:proton-transporting ATP synthase activity, rotational mechanism"/>
    <property type="evidence" value="ECO:0007669"/>
    <property type="project" value="EnsemblFungi"/>
</dbReference>
<dbReference type="InterPro" id="IPR024034">
    <property type="entry name" value="ATPase_F1/V1_b/a_C"/>
</dbReference>
<keyword evidence="11 13" id="KW-0066">ATP synthesis</keyword>
<dbReference type="InterPro" id="IPR036121">
    <property type="entry name" value="ATPase_F1/V1/A1_a/bsu_N_sf"/>
</dbReference>
<dbReference type="Gene3D" id="1.10.1140.10">
    <property type="entry name" value="Bovine Mitochondrial F1-atpase, Atp Synthase Beta Chain, Chain D, domain 3"/>
    <property type="match status" value="1"/>
</dbReference>
<evidence type="ECO:0000256" key="11">
    <source>
        <dbReference type="ARBA" id="ARBA00023310"/>
    </source>
</evidence>
<dbReference type="Proteomes" id="UP000095023">
    <property type="component" value="Unassembled WGS sequence"/>
</dbReference>
<keyword evidence="5" id="KW-0375">Hydrogen ion transport</keyword>
<dbReference type="GO" id="GO:0042776">
    <property type="term" value="P:proton motive force-driven mitochondrial ATP synthesis"/>
    <property type="evidence" value="ECO:0007669"/>
    <property type="project" value="EnsemblFungi"/>
</dbReference>
<evidence type="ECO:0000256" key="13">
    <source>
        <dbReference type="RuleBase" id="RU003553"/>
    </source>
</evidence>
<evidence type="ECO:0000256" key="3">
    <source>
        <dbReference type="ARBA" id="ARBA00022448"/>
    </source>
</evidence>
<evidence type="ECO:0000256" key="10">
    <source>
        <dbReference type="ARBA" id="ARBA00023196"/>
    </source>
</evidence>
<accession>A0A1E4THZ8</accession>
<keyword evidence="10 13" id="KW-0139">CF(1)</keyword>
<dbReference type="GO" id="GO:0046961">
    <property type="term" value="F:proton-transporting ATPase activity, rotational mechanism"/>
    <property type="evidence" value="ECO:0007669"/>
    <property type="project" value="EnsemblFungi"/>
</dbReference>
<dbReference type="InterPro" id="IPR055190">
    <property type="entry name" value="ATP-synt_VA_C"/>
</dbReference>
<sequence length="507" mass="54290">MSFARVLSNSTRAAFRAARPNGKAFNAPSTRVPSAFTRSLATEADASKGKDVQFEEGQVPQILNALEVEGFQGGRLVLEVSQHLGENTVRTIAMDGTEGLVRGTAVKDTGAPITIPVGRGTLGRIINVIGEPIDERGPVKATKYAPIHTEAPTFVEQSTSAEILETGIKVVDLLAPYARGGKIGLFGGAGVGKTVFIQELINNIAKAHGGFSVFTGVGERTREGNDLYREMIETGVINLEGESKVTLVFGQMNEPPGARARVALTGLTVAEYFRDEEGQDVLLFIDNIFRFTQAGSEVSALLGRIPSAVGYQPTLATDMGALQERITTTQKGSVTSVQAVYVPADDLTDPAPATTFAHLDATTVLSRSIAELGIYPAVDPLDSKSRLLDATVVGQEHYDIAVQVQQTLQAYKSLQDIIAILGMDELSETDKLTVERARKIQRFLSQPFTVAQVFTGIPGALVPLKDTLKSFKEILEGKHDDLPENAFYMVGGIEEAIAKAEKIASEA</sequence>
<evidence type="ECO:0000256" key="6">
    <source>
        <dbReference type="ARBA" id="ARBA00022840"/>
    </source>
</evidence>
<keyword evidence="16" id="KW-1185">Reference proteome</keyword>
<gene>
    <name evidence="15" type="ORF">CANCADRAFT_3045</name>
</gene>
<dbReference type="Pfam" id="PF02874">
    <property type="entry name" value="ATP-synt_ab_N"/>
    <property type="match status" value="1"/>
</dbReference>
<dbReference type="PIRSF" id="PIRSF039072">
    <property type="entry name" value="ATPase_subunit_beta"/>
    <property type="match status" value="1"/>
</dbReference>